<dbReference type="Pfam" id="PF08478">
    <property type="entry name" value="POTRA_1"/>
    <property type="match status" value="1"/>
</dbReference>
<evidence type="ECO:0000256" key="5">
    <source>
        <dbReference type="ARBA" id="ARBA00022989"/>
    </source>
</evidence>
<reference evidence="11 12" key="1">
    <citation type="submission" date="2019-12" db="EMBL/GenBank/DDBJ databases">
        <title>the WGS of Blastococcus saxobsidens 67B17.</title>
        <authorList>
            <person name="Jiang Z."/>
        </authorList>
    </citation>
    <scope>NUCLEOTIDE SEQUENCE [LARGE SCALE GENOMIC DNA]</scope>
    <source>
        <strain evidence="11 12">67B17</strain>
    </source>
</reference>
<name>A0A6L9VZ49_9ACTN</name>
<dbReference type="HAMAP" id="MF_00911">
    <property type="entry name" value="FtsQ_subfam"/>
    <property type="match status" value="1"/>
</dbReference>
<dbReference type="GO" id="GO:0032153">
    <property type="term" value="C:cell division site"/>
    <property type="evidence" value="ECO:0007669"/>
    <property type="project" value="UniProtKB-UniRule"/>
</dbReference>
<keyword evidence="7 8" id="KW-0131">Cell cycle</keyword>
<feature type="transmembrane region" description="Helical" evidence="8">
    <location>
        <begin position="44"/>
        <end position="63"/>
    </location>
</feature>
<dbReference type="InterPro" id="IPR034746">
    <property type="entry name" value="POTRA"/>
</dbReference>
<evidence type="ECO:0000256" key="9">
    <source>
        <dbReference type="SAM" id="MobiDB-lite"/>
    </source>
</evidence>
<evidence type="ECO:0000256" key="1">
    <source>
        <dbReference type="ARBA" id="ARBA00004370"/>
    </source>
</evidence>
<evidence type="ECO:0000256" key="2">
    <source>
        <dbReference type="ARBA" id="ARBA00022475"/>
    </source>
</evidence>
<dbReference type="GO" id="GO:0005886">
    <property type="term" value="C:plasma membrane"/>
    <property type="evidence" value="ECO:0007669"/>
    <property type="project" value="UniProtKB-SubCell"/>
</dbReference>
<sequence>MNRSGSTTRDRVRGGRRSRERGGARPAPLPNRRRRPPLRPRQRWSLRVAVLLTVLAVIGWLLWLGPVLAVRTVQVDGLDTLTVEQVREVARIPDDVPLLRVDVDAVEQRVATLPQVRSVQAARGWPDRIVVTVAERVPVAVVGTPGRRSLVDAEGILFDTVTGDPPRGVVELEVADPGPDDAATVAGLGAIRALPVGLREDVERVAVPGPERVELTMTDGTVVVWGGPDESATKGQVLVALLDRIADGALEPAAVIDVSAPDAVVLR</sequence>
<evidence type="ECO:0000313" key="11">
    <source>
        <dbReference type="EMBL" id="NEK84460.1"/>
    </source>
</evidence>
<dbReference type="InterPro" id="IPR005548">
    <property type="entry name" value="Cell_div_FtsQ/DivIB_C"/>
</dbReference>
<accession>A0A6L9VZ49</accession>
<evidence type="ECO:0000256" key="7">
    <source>
        <dbReference type="ARBA" id="ARBA00023306"/>
    </source>
</evidence>
<dbReference type="RefSeq" id="WP_163201880.1">
    <property type="nucleotide sequence ID" value="NZ_JAAGWG010000002.1"/>
</dbReference>
<dbReference type="PANTHER" id="PTHR37820">
    <property type="entry name" value="CELL DIVISION PROTEIN DIVIB"/>
    <property type="match status" value="1"/>
</dbReference>
<dbReference type="AlphaFoldDB" id="A0A6L9VZ49"/>
<keyword evidence="2 8" id="KW-1003">Cell membrane</keyword>
<dbReference type="Gene3D" id="3.10.20.310">
    <property type="entry name" value="membrane protein fhac"/>
    <property type="match status" value="1"/>
</dbReference>
<feature type="domain" description="POTRA" evidence="10">
    <location>
        <begin position="68"/>
        <end position="136"/>
    </location>
</feature>
<dbReference type="EMBL" id="JAAGWG010000002">
    <property type="protein sequence ID" value="NEK84460.1"/>
    <property type="molecule type" value="Genomic_DNA"/>
</dbReference>
<feature type="region of interest" description="Disordered" evidence="9">
    <location>
        <begin position="1"/>
        <end position="37"/>
    </location>
</feature>
<dbReference type="GO" id="GO:0043093">
    <property type="term" value="P:FtsZ-dependent cytokinesis"/>
    <property type="evidence" value="ECO:0007669"/>
    <property type="project" value="UniProtKB-UniRule"/>
</dbReference>
<dbReference type="Proteomes" id="UP000479241">
    <property type="component" value="Unassembled WGS sequence"/>
</dbReference>
<dbReference type="PANTHER" id="PTHR37820:SF1">
    <property type="entry name" value="CELL DIVISION PROTEIN FTSQ"/>
    <property type="match status" value="1"/>
</dbReference>
<comment type="similarity">
    <text evidence="8">Belongs to the FtsQ/DivIB family. FtsQ subfamily.</text>
</comment>
<dbReference type="InterPro" id="IPR026579">
    <property type="entry name" value="FtsQ"/>
</dbReference>
<dbReference type="PROSITE" id="PS51779">
    <property type="entry name" value="POTRA"/>
    <property type="match status" value="1"/>
</dbReference>
<dbReference type="Pfam" id="PF03799">
    <property type="entry name" value="FtsQ_DivIB_C"/>
    <property type="match status" value="1"/>
</dbReference>
<evidence type="ECO:0000256" key="4">
    <source>
        <dbReference type="ARBA" id="ARBA00022692"/>
    </source>
</evidence>
<gene>
    <name evidence="8" type="primary">ftsQ</name>
    <name evidence="11" type="ORF">GCU60_01600</name>
</gene>
<protein>
    <recommendedName>
        <fullName evidence="8">Cell division protein FtsQ</fullName>
    </recommendedName>
</protein>
<keyword evidence="3 8" id="KW-0132">Cell division</keyword>
<comment type="subcellular location">
    <subcellularLocation>
        <location evidence="8">Cell membrane</location>
        <topology evidence="8">Single-pass type II membrane protein</topology>
    </subcellularLocation>
    <subcellularLocation>
        <location evidence="1">Membrane</location>
    </subcellularLocation>
    <text evidence="8">Localizes to the division septum.</text>
</comment>
<evidence type="ECO:0000259" key="10">
    <source>
        <dbReference type="PROSITE" id="PS51779"/>
    </source>
</evidence>
<evidence type="ECO:0000256" key="6">
    <source>
        <dbReference type="ARBA" id="ARBA00023136"/>
    </source>
</evidence>
<organism evidence="11 12">
    <name type="scientific">Blastococcus saxobsidens</name>
    <dbReference type="NCBI Taxonomy" id="138336"/>
    <lineage>
        <taxon>Bacteria</taxon>
        <taxon>Bacillati</taxon>
        <taxon>Actinomycetota</taxon>
        <taxon>Actinomycetes</taxon>
        <taxon>Geodermatophilales</taxon>
        <taxon>Geodermatophilaceae</taxon>
        <taxon>Blastococcus</taxon>
    </lineage>
</organism>
<comment type="function">
    <text evidence="8">Essential cell division protein.</text>
</comment>
<comment type="caution">
    <text evidence="11">The sequence shown here is derived from an EMBL/GenBank/DDBJ whole genome shotgun (WGS) entry which is preliminary data.</text>
</comment>
<dbReference type="InterPro" id="IPR013685">
    <property type="entry name" value="POTRA_FtsQ_type"/>
</dbReference>
<keyword evidence="6 8" id="KW-0472">Membrane</keyword>
<keyword evidence="5 8" id="KW-1133">Transmembrane helix</keyword>
<dbReference type="GO" id="GO:0090529">
    <property type="term" value="P:cell septum assembly"/>
    <property type="evidence" value="ECO:0007669"/>
    <property type="project" value="InterPro"/>
</dbReference>
<proteinExistence type="inferred from homology"/>
<keyword evidence="4 8" id="KW-0812">Transmembrane</keyword>
<evidence type="ECO:0000256" key="3">
    <source>
        <dbReference type="ARBA" id="ARBA00022618"/>
    </source>
</evidence>
<evidence type="ECO:0000313" key="12">
    <source>
        <dbReference type="Proteomes" id="UP000479241"/>
    </source>
</evidence>
<evidence type="ECO:0000256" key="8">
    <source>
        <dbReference type="HAMAP-Rule" id="MF_00911"/>
    </source>
</evidence>
<dbReference type="InterPro" id="IPR050487">
    <property type="entry name" value="FtsQ_DivIB"/>
</dbReference>